<keyword evidence="2" id="KW-1133">Transmembrane helix</keyword>
<proteinExistence type="predicted"/>
<protein>
    <submittedName>
        <fullName evidence="3">Uncharacterized protein</fullName>
    </submittedName>
</protein>
<keyword evidence="4" id="KW-1185">Reference proteome</keyword>
<accession>A0A1M2VEQ8</accession>
<name>A0A1M2VEQ8_TRAPU</name>
<feature type="transmembrane region" description="Helical" evidence="2">
    <location>
        <begin position="24"/>
        <end position="42"/>
    </location>
</feature>
<organism evidence="3 4">
    <name type="scientific">Trametes pubescens</name>
    <name type="common">White-rot fungus</name>
    <dbReference type="NCBI Taxonomy" id="154538"/>
    <lineage>
        <taxon>Eukaryota</taxon>
        <taxon>Fungi</taxon>
        <taxon>Dikarya</taxon>
        <taxon>Basidiomycota</taxon>
        <taxon>Agaricomycotina</taxon>
        <taxon>Agaricomycetes</taxon>
        <taxon>Polyporales</taxon>
        <taxon>Polyporaceae</taxon>
        <taxon>Trametes</taxon>
    </lineage>
</organism>
<evidence type="ECO:0000256" key="2">
    <source>
        <dbReference type="SAM" id="Phobius"/>
    </source>
</evidence>
<dbReference type="Proteomes" id="UP000184267">
    <property type="component" value="Unassembled WGS sequence"/>
</dbReference>
<dbReference type="EMBL" id="MNAD01001353">
    <property type="protein sequence ID" value="OJT06085.1"/>
    <property type="molecule type" value="Genomic_DNA"/>
</dbReference>
<evidence type="ECO:0000256" key="1">
    <source>
        <dbReference type="SAM" id="MobiDB-lite"/>
    </source>
</evidence>
<keyword evidence="2" id="KW-0812">Transmembrane</keyword>
<evidence type="ECO:0000313" key="4">
    <source>
        <dbReference type="Proteomes" id="UP000184267"/>
    </source>
</evidence>
<reference evidence="3 4" key="1">
    <citation type="submission" date="2016-10" db="EMBL/GenBank/DDBJ databases">
        <title>Genome sequence of the basidiomycete white-rot fungus Trametes pubescens.</title>
        <authorList>
            <person name="Makela M.R."/>
            <person name="Granchi Z."/>
            <person name="Peng M."/>
            <person name="De Vries R.P."/>
            <person name="Grigoriev I."/>
            <person name="Riley R."/>
            <person name="Hilden K."/>
        </authorList>
    </citation>
    <scope>NUCLEOTIDE SEQUENCE [LARGE SCALE GENOMIC DNA]</scope>
    <source>
        <strain evidence="3 4">FBCC735</strain>
    </source>
</reference>
<sequence length="295" mass="31219">MAHDNACFDEQYGSPAASTEGLELLVLFLLLCLLWGACSSFVERFRVPKPLSPATSVVEEIVAQPGPQALITSNSVEFGDLDELEEDSGPIPAQLNFVTPDGDDLAHGSHFVLNTRTATEAILAIPMRVCSSPTSLKGGSLYELEERSADALSAPSTPQVPSQNDELAAGMAQGIARIVAQFGRIPPAPMQQGTLSLDTLTVGPDTSMPDADTPTPDVANSNPKDISHPLVLPDRPVAADEDLNARAPPHARSHSYCPLSPLLEDAVMFTVVKPANTKGLNVRIIHLTGQFAGPN</sequence>
<dbReference type="OrthoDB" id="2756851at2759"/>
<gene>
    <name evidence="3" type="ORF">TRAPUB_3020</name>
</gene>
<evidence type="ECO:0000313" key="3">
    <source>
        <dbReference type="EMBL" id="OJT06085.1"/>
    </source>
</evidence>
<feature type="region of interest" description="Disordered" evidence="1">
    <location>
        <begin position="191"/>
        <end position="229"/>
    </location>
</feature>
<comment type="caution">
    <text evidence="3">The sequence shown here is derived from an EMBL/GenBank/DDBJ whole genome shotgun (WGS) entry which is preliminary data.</text>
</comment>
<dbReference type="AlphaFoldDB" id="A0A1M2VEQ8"/>
<keyword evidence="2" id="KW-0472">Membrane</keyword>